<keyword evidence="1" id="KW-0472">Membrane</keyword>
<proteinExistence type="predicted"/>
<sequence>MLILVGPFLASLAISIPGTILASPAIVAFLLAADPGQIGAYPSWWVGVALAPVMAYLVVRFAGRGRVHPRHQVHLVRAGVLIALAAGTALLALVLHQRYLGGTVPPVTAGKQPLTLETSLPLVGPVAAGTTALLFYFVLRLLDRKLPRRTQAAPQGPTAGADPRPQEIWWGEIGFRDGDGSKDRPFVVLRVHPDHLEVLQITSKDKSHRGDHVPFWTGSADPHAVEDGFLELVVRRVRRFDLRRRDVAYCPDEIWHRVRSTRAAETPRSRTA</sequence>
<feature type="transmembrane region" description="Helical" evidence="1">
    <location>
        <begin position="119"/>
        <end position="139"/>
    </location>
</feature>
<comment type="caution">
    <text evidence="2">The sequence shown here is derived from an EMBL/GenBank/DDBJ whole genome shotgun (WGS) entry which is preliminary data.</text>
</comment>
<dbReference type="EMBL" id="JBHTAC010000009">
    <property type="protein sequence ID" value="MFC7243075.1"/>
    <property type="molecule type" value="Genomic_DNA"/>
</dbReference>
<feature type="transmembrane region" description="Helical" evidence="1">
    <location>
        <begin position="75"/>
        <end position="99"/>
    </location>
</feature>
<evidence type="ECO:0008006" key="4">
    <source>
        <dbReference type="Google" id="ProtNLM"/>
    </source>
</evidence>
<protein>
    <recommendedName>
        <fullName evidence="4">PemK-like, MazF-like toxin of type II toxin-antitoxin system</fullName>
    </recommendedName>
</protein>
<gene>
    <name evidence="2" type="ORF">ACFQO7_11370</name>
</gene>
<organism evidence="2 3">
    <name type="scientific">Catellatospora aurea</name>
    <dbReference type="NCBI Taxonomy" id="1337874"/>
    <lineage>
        <taxon>Bacteria</taxon>
        <taxon>Bacillati</taxon>
        <taxon>Actinomycetota</taxon>
        <taxon>Actinomycetes</taxon>
        <taxon>Micromonosporales</taxon>
        <taxon>Micromonosporaceae</taxon>
        <taxon>Catellatospora</taxon>
    </lineage>
</organism>
<reference evidence="3" key="1">
    <citation type="journal article" date="2019" name="Int. J. Syst. Evol. Microbiol.">
        <title>The Global Catalogue of Microorganisms (GCM) 10K type strain sequencing project: providing services to taxonomists for standard genome sequencing and annotation.</title>
        <authorList>
            <consortium name="The Broad Institute Genomics Platform"/>
            <consortium name="The Broad Institute Genome Sequencing Center for Infectious Disease"/>
            <person name="Wu L."/>
            <person name="Ma J."/>
        </authorList>
    </citation>
    <scope>NUCLEOTIDE SEQUENCE [LARGE SCALE GENOMIC DNA]</scope>
    <source>
        <strain evidence="3">CGMCC 1.9106</strain>
    </source>
</reference>
<dbReference type="RefSeq" id="WP_376806322.1">
    <property type="nucleotide sequence ID" value="NZ_JBHTAC010000009.1"/>
</dbReference>
<evidence type="ECO:0000313" key="3">
    <source>
        <dbReference type="Proteomes" id="UP001596392"/>
    </source>
</evidence>
<evidence type="ECO:0000256" key="1">
    <source>
        <dbReference type="SAM" id="Phobius"/>
    </source>
</evidence>
<evidence type="ECO:0000313" key="2">
    <source>
        <dbReference type="EMBL" id="MFC7243075.1"/>
    </source>
</evidence>
<accession>A0ABW2GSS3</accession>
<feature type="transmembrane region" description="Helical" evidence="1">
    <location>
        <begin position="42"/>
        <end position="63"/>
    </location>
</feature>
<keyword evidence="1" id="KW-0812">Transmembrane</keyword>
<dbReference type="Proteomes" id="UP001596392">
    <property type="component" value="Unassembled WGS sequence"/>
</dbReference>
<keyword evidence="3" id="KW-1185">Reference proteome</keyword>
<name>A0ABW2GSS3_9ACTN</name>
<keyword evidence="1" id="KW-1133">Transmembrane helix</keyword>